<evidence type="ECO:0000313" key="1">
    <source>
        <dbReference type="EMBL" id="MBB4806428.1"/>
    </source>
</evidence>
<organism evidence="1 2">
    <name type="scientific">Chryseobacterium defluvii</name>
    <dbReference type="NCBI Taxonomy" id="160396"/>
    <lineage>
        <taxon>Bacteria</taxon>
        <taxon>Pseudomonadati</taxon>
        <taxon>Bacteroidota</taxon>
        <taxon>Flavobacteriia</taxon>
        <taxon>Flavobacteriales</taxon>
        <taxon>Weeksellaceae</taxon>
        <taxon>Chryseobacterium group</taxon>
        <taxon>Chryseobacterium</taxon>
    </lineage>
</organism>
<sequence>MYLKNNTLTQTQILMTMTLTLSNILHKNDNFL</sequence>
<name>A0A840KEK0_9FLAO</name>
<evidence type="ECO:0000313" key="2">
    <source>
        <dbReference type="Proteomes" id="UP000592180"/>
    </source>
</evidence>
<reference evidence="1 2" key="1">
    <citation type="submission" date="2020-08" db="EMBL/GenBank/DDBJ databases">
        <title>Functional genomics of gut bacteria from endangered species of beetles.</title>
        <authorList>
            <person name="Carlos-Shanley C."/>
        </authorList>
    </citation>
    <scope>NUCLEOTIDE SEQUENCE [LARGE SCALE GENOMIC DNA]</scope>
    <source>
        <strain evidence="1 2">S00151</strain>
    </source>
</reference>
<proteinExistence type="predicted"/>
<protein>
    <submittedName>
        <fullName evidence="1">Uncharacterized protein</fullName>
    </submittedName>
</protein>
<keyword evidence="2" id="KW-1185">Reference proteome</keyword>
<dbReference type="EMBL" id="JACHLE010000002">
    <property type="protein sequence ID" value="MBB4806428.1"/>
    <property type="molecule type" value="Genomic_DNA"/>
</dbReference>
<dbReference type="AlphaFoldDB" id="A0A840KEK0"/>
<gene>
    <name evidence="1" type="ORF">HNP38_001724</name>
</gene>
<dbReference type="Proteomes" id="UP000592180">
    <property type="component" value="Unassembled WGS sequence"/>
</dbReference>
<accession>A0A840KEK0</accession>
<comment type="caution">
    <text evidence="1">The sequence shown here is derived from an EMBL/GenBank/DDBJ whole genome shotgun (WGS) entry which is preliminary data.</text>
</comment>